<evidence type="ECO:0000313" key="2">
    <source>
        <dbReference type="EMBL" id="KAF2460746.1"/>
    </source>
</evidence>
<reference evidence="2" key="1">
    <citation type="journal article" date="2020" name="Stud. Mycol.">
        <title>101 Dothideomycetes genomes: a test case for predicting lifestyles and emergence of pathogens.</title>
        <authorList>
            <person name="Haridas S."/>
            <person name="Albert R."/>
            <person name="Binder M."/>
            <person name="Bloem J."/>
            <person name="Labutti K."/>
            <person name="Salamov A."/>
            <person name="Andreopoulos B."/>
            <person name="Baker S."/>
            <person name="Barry K."/>
            <person name="Bills G."/>
            <person name="Bluhm B."/>
            <person name="Cannon C."/>
            <person name="Castanera R."/>
            <person name="Culley D."/>
            <person name="Daum C."/>
            <person name="Ezra D."/>
            <person name="Gonzalez J."/>
            <person name="Henrissat B."/>
            <person name="Kuo A."/>
            <person name="Liang C."/>
            <person name="Lipzen A."/>
            <person name="Lutzoni F."/>
            <person name="Magnuson J."/>
            <person name="Mondo S."/>
            <person name="Nolan M."/>
            <person name="Ohm R."/>
            <person name="Pangilinan J."/>
            <person name="Park H.-J."/>
            <person name="Ramirez L."/>
            <person name="Alfaro M."/>
            <person name="Sun H."/>
            <person name="Tritt A."/>
            <person name="Yoshinaga Y."/>
            <person name="Zwiers L.-H."/>
            <person name="Turgeon B."/>
            <person name="Goodwin S."/>
            <person name="Spatafora J."/>
            <person name="Crous P."/>
            <person name="Grigoriev I."/>
        </authorList>
    </citation>
    <scope>NUCLEOTIDE SEQUENCE</scope>
    <source>
        <strain evidence="2">ATCC 16933</strain>
    </source>
</reference>
<feature type="compositionally biased region" description="Low complexity" evidence="1">
    <location>
        <begin position="113"/>
        <end position="143"/>
    </location>
</feature>
<evidence type="ECO:0000256" key="1">
    <source>
        <dbReference type="SAM" id="MobiDB-lite"/>
    </source>
</evidence>
<dbReference type="Proteomes" id="UP000799766">
    <property type="component" value="Unassembled WGS sequence"/>
</dbReference>
<feature type="region of interest" description="Disordered" evidence="1">
    <location>
        <begin position="81"/>
        <end position="149"/>
    </location>
</feature>
<feature type="region of interest" description="Disordered" evidence="1">
    <location>
        <begin position="1"/>
        <end position="41"/>
    </location>
</feature>
<dbReference type="EMBL" id="MU001672">
    <property type="protein sequence ID" value="KAF2460746.1"/>
    <property type="molecule type" value="Genomic_DNA"/>
</dbReference>
<accession>A0A6A6PA23</accession>
<proteinExistence type="predicted"/>
<protein>
    <submittedName>
        <fullName evidence="2">Uncharacterized protein</fullName>
    </submittedName>
</protein>
<keyword evidence="3" id="KW-1185">Reference proteome</keyword>
<gene>
    <name evidence="2" type="ORF">BDY21DRAFT_333280</name>
</gene>
<sequence length="149" mass="14867">MAKPAVLARTAMARARRSGRRRERRAGASGGGAEVGRGEADAAAVEPSLYDLARAFATHAPRTPATVDEAAAPGPVRALITRVDSAAAPRGGDGGDDAGDAHGQTDPPPPALRVPAATPPLLTAAAHSSSSSRRIPGAGARSAGEPKAR</sequence>
<feature type="compositionally biased region" description="Basic residues" evidence="1">
    <location>
        <begin position="14"/>
        <end position="24"/>
    </location>
</feature>
<evidence type="ECO:0000313" key="3">
    <source>
        <dbReference type="Proteomes" id="UP000799766"/>
    </source>
</evidence>
<name>A0A6A6PA23_9PEZI</name>
<dbReference type="AlphaFoldDB" id="A0A6A6PA23"/>
<organism evidence="2 3">
    <name type="scientific">Lineolata rhizophorae</name>
    <dbReference type="NCBI Taxonomy" id="578093"/>
    <lineage>
        <taxon>Eukaryota</taxon>
        <taxon>Fungi</taxon>
        <taxon>Dikarya</taxon>
        <taxon>Ascomycota</taxon>
        <taxon>Pezizomycotina</taxon>
        <taxon>Dothideomycetes</taxon>
        <taxon>Dothideomycetes incertae sedis</taxon>
        <taxon>Lineolatales</taxon>
        <taxon>Lineolataceae</taxon>
        <taxon>Lineolata</taxon>
    </lineage>
</organism>